<dbReference type="EMBL" id="PRLP01000015">
    <property type="protein sequence ID" value="PPC78480.1"/>
    <property type="molecule type" value="Genomic_DNA"/>
</dbReference>
<evidence type="ECO:0000313" key="2">
    <source>
        <dbReference type="EMBL" id="PPC78480.1"/>
    </source>
</evidence>
<dbReference type="Pfam" id="PF12802">
    <property type="entry name" value="MarR_2"/>
    <property type="match status" value="1"/>
</dbReference>
<dbReference type="PROSITE" id="PS50995">
    <property type="entry name" value="HTH_MARR_2"/>
    <property type="match status" value="1"/>
</dbReference>
<comment type="caution">
    <text evidence="2">The sequence shown here is derived from an EMBL/GenBank/DDBJ whole genome shotgun (WGS) entry which is preliminary data.</text>
</comment>
<dbReference type="OrthoDB" id="32523at2"/>
<dbReference type="Proteomes" id="UP000238196">
    <property type="component" value="Unassembled WGS sequence"/>
</dbReference>
<dbReference type="InterPro" id="IPR036390">
    <property type="entry name" value="WH_DNA-bd_sf"/>
</dbReference>
<proteinExistence type="predicted"/>
<dbReference type="PANTHER" id="PTHR33164:SF43">
    <property type="entry name" value="HTH-TYPE TRANSCRIPTIONAL REPRESSOR YETL"/>
    <property type="match status" value="1"/>
</dbReference>
<dbReference type="InterPro" id="IPR039422">
    <property type="entry name" value="MarR/SlyA-like"/>
</dbReference>
<protein>
    <submittedName>
        <fullName evidence="2">Transcriptional regulator</fullName>
    </submittedName>
</protein>
<dbReference type="GO" id="GO:0003700">
    <property type="term" value="F:DNA-binding transcription factor activity"/>
    <property type="evidence" value="ECO:0007669"/>
    <property type="project" value="InterPro"/>
</dbReference>
<gene>
    <name evidence="2" type="ORF">C4K68_05380</name>
</gene>
<evidence type="ECO:0000313" key="3">
    <source>
        <dbReference type="Proteomes" id="UP000238196"/>
    </source>
</evidence>
<feature type="domain" description="HTH marR-type" evidence="1">
    <location>
        <begin position="4"/>
        <end position="160"/>
    </location>
</feature>
<sequence>MKTHAPVETLIELVSKSWPQALHAKAPGVWSVYRTYDSLIAAYANAIAPLGLQVADAEALAALRSQGEPYMLSPTQLCYFMLISSGGLTKVLKRLEAQEWVERVPNPDDGRSQLVKLAAKGIDVLEEAVIAVAAVEKQSMAGITQEEHDQLQRLLAKMAANLNQEPTDC</sequence>
<dbReference type="AlphaFoldDB" id="A0A2S5KUP1"/>
<dbReference type="GO" id="GO:0006950">
    <property type="term" value="P:response to stress"/>
    <property type="evidence" value="ECO:0007669"/>
    <property type="project" value="TreeGrafter"/>
</dbReference>
<dbReference type="PRINTS" id="PR00598">
    <property type="entry name" value="HTHMARR"/>
</dbReference>
<name>A0A2S5KUP1_9PROT</name>
<dbReference type="Gene3D" id="1.10.10.10">
    <property type="entry name" value="Winged helix-like DNA-binding domain superfamily/Winged helix DNA-binding domain"/>
    <property type="match status" value="1"/>
</dbReference>
<accession>A0A2S5KUP1</accession>
<dbReference type="SMART" id="SM00347">
    <property type="entry name" value="HTH_MARR"/>
    <property type="match status" value="1"/>
</dbReference>
<reference evidence="2 3" key="1">
    <citation type="submission" date="2018-02" db="EMBL/GenBank/DDBJ databases">
        <title>novel marine gammaproteobacteria from coastal saline agro ecosystem.</title>
        <authorList>
            <person name="Krishnan R."/>
            <person name="Ramesh Kumar N."/>
        </authorList>
    </citation>
    <scope>NUCLEOTIDE SEQUENCE [LARGE SCALE GENOMIC DNA]</scope>
    <source>
        <strain evidence="2 3">228</strain>
    </source>
</reference>
<dbReference type="SUPFAM" id="SSF46785">
    <property type="entry name" value="Winged helix' DNA-binding domain"/>
    <property type="match status" value="1"/>
</dbReference>
<organism evidence="2 3">
    <name type="scientific">Proteobacteria bacterium 228</name>
    <dbReference type="NCBI Taxonomy" id="2083153"/>
    <lineage>
        <taxon>Bacteria</taxon>
        <taxon>Pseudomonadati</taxon>
        <taxon>Pseudomonadota</taxon>
    </lineage>
</organism>
<dbReference type="InterPro" id="IPR000835">
    <property type="entry name" value="HTH_MarR-typ"/>
</dbReference>
<evidence type="ECO:0000259" key="1">
    <source>
        <dbReference type="PROSITE" id="PS50995"/>
    </source>
</evidence>
<dbReference type="InterPro" id="IPR036388">
    <property type="entry name" value="WH-like_DNA-bd_sf"/>
</dbReference>
<dbReference type="PANTHER" id="PTHR33164">
    <property type="entry name" value="TRANSCRIPTIONAL REGULATOR, MARR FAMILY"/>
    <property type="match status" value="1"/>
</dbReference>